<evidence type="ECO:0000256" key="3">
    <source>
        <dbReference type="SAM" id="MobiDB-lite"/>
    </source>
</evidence>
<accession>A0A6P4YGF3</accession>
<dbReference type="OrthoDB" id="8950604at2759"/>
<keyword evidence="5" id="KW-1185">Reference proteome</keyword>
<sequence>MTSLERDLTVKIDGTISKASCLKGYTKWRDICYKAFNTLKTFSDAGAACRADGGTLAMPRDADTNAFVISLYNSVHDDRAFWIGLHDQREEGRFEWVDGSARGPYSSWGQGRPDSAGGNEDCVLYSALPSLKDKWNDEECDYTFRFICQAAPAFIYTTPQPTTTPAVTTTTAATSTVGSSTAGAATTPTTVTTPSPPTTTPAVTTTTAATSTVGSSTAGAATTPTTVTTPSPTTTTAVATTTAATSTVVSSTAGAATTPTTGQWLERNSACSDNTESSYYHCADQSEDYCLFPKHVLFKHSSENIGVCRRPDIV</sequence>
<dbReference type="PANTHER" id="PTHR22799:SF6">
    <property type="entry name" value="C-TYPE LECTIN DOMAIN FAMILY 4 MEMBER M-LIKE"/>
    <property type="match status" value="1"/>
</dbReference>
<dbReference type="PANTHER" id="PTHR22799">
    <property type="entry name" value="TETRANECTIN-RELATED"/>
    <property type="match status" value="1"/>
</dbReference>
<dbReference type="FunFam" id="3.10.100.10:FF:000103">
    <property type="entry name" value="Uncharacterized protein"/>
    <property type="match status" value="1"/>
</dbReference>
<evidence type="ECO:0000259" key="4">
    <source>
        <dbReference type="PROSITE" id="PS50041"/>
    </source>
</evidence>
<feature type="compositionally biased region" description="Low complexity" evidence="3">
    <location>
        <begin position="200"/>
        <end position="234"/>
    </location>
</feature>
<organism evidence="5 6">
    <name type="scientific">Branchiostoma belcheri</name>
    <name type="common">Amphioxus</name>
    <dbReference type="NCBI Taxonomy" id="7741"/>
    <lineage>
        <taxon>Eukaryota</taxon>
        <taxon>Metazoa</taxon>
        <taxon>Chordata</taxon>
        <taxon>Cephalochordata</taxon>
        <taxon>Leptocardii</taxon>
        <taxon>Amphioxiformes</taxon>
        <taxon>Branchiostomatidae</taxon>
        <taxon>Branchiostoma</taxon>
    </lineage>
</organism>
<name>A0A6P4YGF3_BRABE</name>
<dbReference type="Pfam" id="PF00059">
    <property type="entry name" value="Lectin_C"/>
    <property type="match status" value="1"/>
</dbReference>
<dbReference type="AlphaFoldDB" id="A0A6P4YGF3"/>
<dbReference type="RefSeq" id="XP_019623518.1">
    <property type="nucleotide sequence ID" value="XM_019767959.1"/>
</dbReference>
<dbReference type="PROSITE" id="PS00615">
    <property type="entry name" value="C_TYPE_LECTIN_1"/>
    <property type="match status" value="1"/>
</dbReference>
<dbReference type="PROSITE" id="PS50041">
    <property type="entry name" value="C_TYPE_LECTIN_2"/>
    <property type="match status" value="1"/>
</dbReference>
<gene>
    <name evidence="6" type="primary">LOC109469440</name>
</gene>
<dbReference type="CDD" id="cd00037">
    <property type="entry name" value="CLECT"/>
    <property type="match status" value="1"/>
</dbReference>
<evidence type="ECO:0000256" key="1">
    <source>
        <dbReference type="ARBA" id="ARBA00022734"/>
    </source>
</evidence>
<dbReference type="SUPFAM" id="SSF56436">
    <property type="entry name" value="C-type lectin-like"/>
    <property type="match status" value="1"/>
</dbReference>
<evidence type="ECO:0000256" key="2">
    <source>
        <dbReference type="ARBA" id="ARBA00023157"/>
    </source>
</evidence>
<dbReference type="Gene3D" id="3.10.100.10">
    <property type="entry name" value="Mannose-Binding Protein A, subunit A"/>
    <property type="match status" value="1"/>
</dbReference>
<feature type="domain" description="C-type lectin" evidence="4">
    <location>
        <begin position="28"/>
        <end position="149"/>
    </location>
</feature>
<dbReference type="InterPro" id="IPR018378">
    <property type="entry name" value="C-type_lectin_CS"/>
</dbReference>
<dbReference type="SMART" id="SM00034">
    <property type="entry name" value="CLECT"/>
    <property type="match status" value="1"/>
</dbReference>
<protein>
    <submittedName>
        <fullName evidence="6">Endochitinase A1-like</fullName>
    </submittedName>
</protein>
<feature type="region of interest" description="Disordered" evidence="3">
    <location>
        <begin position="175"/>
        <end position="234"/>
    </location>
</feature>
<dbReference type="InterPro" id="IPR051663">
    <property type="entry name" value="CLec_Tetranectin-domain"/>
</dbReference>
<evidence type="ECO:0000313" key="5">
    <source>
        <dbReference type="Proteomes" id="UP000515135"/>
    </source>
</evidence>
<dbReference type="Proteomes" id="UP000515135">
    <property type="component" value="Unplaced"/>
</dbReference>
<dbReference type="GeneID" id="109469440"/>
<reference evidence="6" key="1">
    <citation type="submission" date="2025-08" db="UniProtKB">
        <authorList>
            <consortium name="RefSeq"/>
        </authorList>
    </citation>
    <scope>IDENTIFICATION</scope>
    <source>
        <tissue evidence="6">Gonad</tissue>
    </source>
</reference>
<keyword evidence="1" id="KW-0430">Lectin</keyword>
<dbReference type="InterPro" id="IPR016186">
    <property type="entry name" value="C-type_lectin-like/link_sf"/>
</dbReference>
<evidence type="ECO:0000313" key="6">
    <source>
        <dbReference type="RefSeq" id="XP_019623518.1"/>
    </source>
</evidence>
<dbReference type="InterPro" id="IPR016187">
    <property type="entry name" value="CTDL_fold"/>
</dbReference>
<keyword evidence="2" id="KW-1015">Disulfide bond</keyword>
<dbReference type="GO" id="GO:0030246">
    <property type="term" value="F:carbohydrate binding"/>
    <property type="evidence" value="ECO:0007669"/>
    <property type="project" value="UniProtKB-KW"/>
</dbReference>
<feature type="compositionally biased region" description="Low complexity" evidence="3">
    <location>
        <begin position="175"/>
        <end position="193"/>
    </location>
</feature>
<dbReference type="InterPro" id="IPR001304">
    <property type="entry name" value="C-type_lectin-like"/>
</dbReference>
<proteinExistence type="predicted"/>
<dbReference type="KEGG" id="bbel:109469440"/>